<keyword evidence="1" id="KW-0812">Transmembrane</keyword>
<evidence type="ECO:0000256" key="1">
    <source>
        <dbReference type="SAM" id="Phobius"/>
    </source>
</evidence>
<sequence length="80" mass="8279">MAADNVDSGRDERDERVRDTVRDGVYDAVGTVALLGFSLLFLAVGVRGLLEGASALGGAFLVLAAVVAAAAFDLVPPFRD</sequence>
<keyword evidence="1" id="KW-0472">Membrane</keyword>
<evidence type="ECO:0000313" key="3">
    <source>
        <dbReference type="Proteomes" id="UP000011607"/>
    </source>
</evidence>
<reference evidence="2 3" key="1">
    <citation type="journal article" date="2014" name="PLoS Genet.">
        <title>Phylogenetically driven sequencing of extremely halophilic archaea reveals strategies for static and dynamic osmo-response.</title>
        <authorList>
            <person name="Becker E.A."/>
            <person name="Seitzer P.M."/>
            <person name="Tritt A."/>
            <person name="Larsen D."/>
            <person name="Krusor M."/>
            <person name="Yao A.I."/>
            <person name="Wu D."/>
            <person name="Madern D."/>
            <person name="Eisen J.A."/>
            <person name="Darling A.E."/>
            <person name="Facciotti M.T."/>
        </authorList>
    </citation>
    <scope>NUCLEOTIDE SEQUENCE [LARGE SCALE GENOMIC DNA]</scope>
    <source>
        <strain evidence="2 3">JCM 10879</strain>
    </source>
</reference>
<proteinExistence type="predicted"/>
<accession>M0MJK8</accession>
<keyword evidence="1" id="KW-1133">Transmembrane helix</keyword>
<organism evidence="2 3">
    <name type="scientific">Halobiforma nitratireducens JCM 10879</name>
    <dbReference type="NCBI Taxonomy" id="1227454"/>
    <lineage>
        <taxon>Archaea</taxon>
        <taxon>Methanobacteriati</taxon>
        <taxon>Methanobacteriota</taxon>
        <taxon>Stenosarchaea group</taxon>
        <taxon>Halobacteria</taxon>
        <taxon>Halobacteriales</taxon>
        <taxon>Natrialbaceae</taxon>
        <taxon>Halobiforma</taxon>
    </lineage>
</organism>
<evidence type="ECO:0000313" key="2">
    <source>
        <dbReference type="EMBL" id="EMA45528.1"/>
    </source>
</evidence>
<keyword evidence="3" id="KW-1185">Reference proteome</keyword>
<gene>
    <name evidence="2" type="ORF">C446_02125</name>
</gene>
<comment type="caution">
    <text evidence="2">The sequence shown here is derived from an EMBL/GenBank/DDBJ whole genome shotgun (WGS) entry which is preliminary data.</text>
</comment>
<dbReference type="EMBL" id="AOMA01000017">
    <property type="protein sequence ID" value="EMA45528.1"/>
    <property type="molecule type" value="Genomic_DNA"/>
</dbReference>
<feature type="transmembrane region" description="Helical" evidence="1">
    <location>
        <begin position="25"/>
        <end position="46"/>
    </location>
</feature>
<protein>
    <submittedName>
        <fullName evidence="2">Uncharacterized protein</fullName>
    </submittedName>
</protein>
<dbReference type="eggNOG" id="arCOG08891">
    <property type="taxonomic scope" value="Archaea"/>
</dbReference>
<dbReference type="STRING" id="1227454.C446_02125"/>
<dbReference type="AlphaFoldDB" id="M0MJK8"/>
<feature type="transmembrane region" description="Helical" evidence="1">
    <location>
        <begin position="52"/>
        <end position="75"/>
    </location>
</feature>
<dbReference type="Proteomes" id="UP000011607">
    <property type="component" value="Unassembled WGS sequence"/>
</dbReference>
<name>M0MJK8_9EURY</name>
<dbReference type="RefSeq" id="WP_006671397.1">
    <property type="nucleotide sequence ID" value="NZ_AOMA01000017.1"/>
</dbReference>